<dbReference type="EMBL" id="AP022871">
    <property type="protein sequence ID" value="BCB83710.1"/>
    <property type="molecule type" value="Genomic_DNA"/>
</dbReference>
<dbReference type="AlphaFoldDB" id="A0A6F8YCC1"/>
<protein>
    <submittedName>
        <fullName evidence="1">Uncharacterized protein</fullName>
    </submittedName>
</protein>
<dbReference type="Proteomes" id="UP000503011">
    <property type="component" value="Chromosome"/>
</dbReference>
<proteinExistence type="predicted"/>
<gene>
    <name evidence="1" type="ORF">Psuf_010230</name>
</gene>
<evidence type="ECO:0000313" key="1">
    <source>
        <dbReference type="EMBL" id="BCB83710.1"/>
    </source>
</evidence>
<organism evidence="1 2">
    <name type="scientific">Phytohabitans suffuscus</name>
    <dbReference type="NCBI Taxonomy" id="624315"/>
    <lineage>
        <taxon>Bacteria</taxon>
        <taxon>Bacillati</taxon>
        <taxon>Actinomycetota</taxon>
        <taxon>Actinomycetes</taxon>
        <taxon>Micromonosporales</taxon>
        <taxon>Micromonosporaceae</taxon>
    </lineage>
</organism>
<dbReference type="KEGG" id="psuu:Psuf_010230"/>
<name>A0A6F8YCC1_9ACTN</name>
<reference evidence="1 2" key="1">
    <citation type="submission" date="2020-03" db="EMBL/GenBank/DDBJ databases">
        <title>Whole genome shotgun sequence of Phytohabitans suffuscus NBRC 105367.</title>
        <authorList>
            <person name="Komaki H."/>
            <person name="Tamura T."/>
        </authorList>
    </citation>
    <scope>NUCLEOTIDE SEQUENCE [LARGE SCALE GENOMIC DNA]</scope>
    <source>
        <strain evidence="1 2">NBRC 105367</strain>
    </source>
</reference>
<keyword evidence="2" id="KW-1185">Reference proteome</keyword>
<evidence type="ECO:0000313" key="2">
    <source>
        <dbReference type="Proteomes" id="UP000503011"/>
    </source>
</evidence>
<sequence length="431" mass="46896">MRNNAAVNLQQALDIVSTPLRVRGFSDDDLAARVGKVTSGDGVRLSAVPELHGYQTVRPVDVLLRLASATRPQYQVDLYDVHAHWGLLRYLGLFAVGSGRSLVLSAAGRRIVGNQRRVTSEELGIGFAVYLAEAWTQNRRLGTSTVRTVDIDVALASGSISTGGLRLLVEQTGVKRPDYLLISESLGRRGRFSVALLECKGTKTRPYAIHQLAQAAIQLGSMVVDGRCPSGLAVSTVVAQDSISYYALQHRPDRAAKRPTADANLPSSAEDDELEIDLGDVSIDDLPEVDLERAGPVDLRRFTATALRGSWATLADLAGNDQAFHRWAPTVMRDRLGRITADRPQRVRYSVDGIDIVGVRNAISLPGGQLDAVLGVEANLDQALTTGNPTDVLDAQQEIVRRELRYQQWERRRPSVISIADDGSALVLNPR</sequence>
<accession>A0A6F8YCC1</accession>
<reference evidence="1 2" key="2">
    <citation type="submission" date="2020-03" db="EMBL/GenBank/DDBJ databases">
        <authorList>
            <person name="Ichikawa N."/>
            <person name="Kimura A."/>
            <person name="Kitahashi Y."/>
            <person name="Uohara A."/>
        </authorList>
    </citation>
    <scope>NUCLEOTIDE SEQUENCE [LARGE SCALE GENOMIC DNA]</scope>
    <source>
        <strain evidence="1 2">NBRC 105367</strain>
    </source>
</reference>